<comment type="caution">
    <text evidence="1">The sequence shown here is derived from an EMBL/GenBank/DDBJ whole genome shotgun (WGS) entry which is preliminary data.</text>
</comment>
<proteinExistence type="predicted"/>
<evidence type="ECO:0000313" key="2">
    <source>
        <dbReference type="Proteomes" id="UP001569904"/>
    </source>
</evidence>
<sequence>MYSDRSEAGRWLGRRLRRHRGQDAVVIAARPGAVPVAYEVAVALEAPLELAGRSAAGPLGGRPAIVVVEGVVTGRTARTACEAARARGARRVVLAVPVGAPDAVDALRDAADEVERPLTPCFFAAIGDYYLDDSPVPDGEVTRLLERSAAAVG</sequence>
<accession>A0ABV4RAF4</accession>
<name>A0ABV4RAF4_9ACTN</name>
<dbReference type="SUPFAM" id="SSF53271">
    <property type="entry name" value="PRTase-like"/>
    <property type="match status" value="1"/>
</dbReference>
<evidence type="ECO:0008006" key="3">
    <source>
        <dbReference type="Google" id="ProtNLM"/>
    </source>
</evidence>
<gene>
    <name evidence="1" type="ORF">SM436_34465</name>
</gene>
<dbReference type="RefSeq" id="WP_371945839.1">
    <property type="nucleotide sequence ID" value="NZ_JAXCEH010000035.1"/>
</dbReference>
<dbReference type="Proteomes" id="UP001569904">
    <property type="component" value="Unassembled WGS sequence"/>
</dbReference>
<dbReference type="Gene3D" id="3.40.50.2020">
    <property type="match status" value="1"/>
</dbReference>
<organism evidence="1 2">
    <name type="scientific">Actinomadura chokoriensis</name>
    <dbReference type="NCBI Taxonomy" id="454156"/>
    <lineage>
        <taxon>Bacteria</taxon>
        <taxon>Bacillati</taxon>
        <taxon>Actinomycetota</taxon>
        <taxon>Actinomycetes</taxon>
        <taxon>Streptosporangiales</taxon>
        <taxon>Thermomonosporaceae</taxon>
        <taxon>Actinomadura</taxon>
    </lineage>
</organism>
<reference evidence="1 2" key="1">
    <citation type="submission" date="2023-11" db="EMBL/GenBank/DDBJ databases">
        <title>Actinomadura monticuli sp. nov., isolated from volcanic ash.</title>
        <authorList>
            <person name="Lee S.D."/>
            <person name="Yang H."/>
            <person name="Kim I.S."/>
        </authorList>
    </citation>
    <scope>NUCLEOTIDE SEQUENCE [LARGE SCALE GENOMIC DNA]</scope>
    <source>
        <strain evidence="1 2">DSM 45346</strain>
    </source>
</reference>
<dbReference type="InterPro" id="IPR029057">
    <property type="entry name" value="PRTase-like"/>
</dbReference>
<evidence type="ECO:0000313" key="1">
    <source>
        <dbReference type="EMBL" id="MFA1558823.1"/>
    </source>
</evidence>
<keyword evidence="2" id="KW-1185">Reference proteome</keyword>
<dbReference type="EMBL" id="JAXCEH010000035">
    <property type="protein sequence ID" value="MFA1558823.1"/>
    <property type="molecule type" value="Genomic_DNA"/>
</dbReference>
<protein>
    <recommendedName>
        <fullName evidence="3">Phosphoribosyltransferase</fullName>
    </recommendedName>
</protein>